<feature type="region of interest" description="Disordered" evidence="2">
    <location>
        <begin position="240"/>
        <end position="262"/>
    </location>
</feature>
<dbReference type="PANTHER" id="PTHR45125:SF3">
    <property type="entry name" value="NO-APICAL-MERISTEM-ASSOCIATED CARBOXY-TERMINAL DOMAIN PROTEIN"/>
    <property type="match status" value="1"/>
</dbReference>
<accession>A0AAD8JT71</accession>
<keyword evidence="5" id="KW-1185">Reference proteome</keyword>
<dbReference type="PANTHER" id="PTHR45125">
    <property type="entry name" value="F21J9.4-RELATED"/>
    <property type="match status" value="1"/>
</dbReference>
<reference evidence="4" key="1">
    <citation type="journal article" date="2023" name="bioRxiv">
        <title>Improved chromosome-level genome assembly for marigold (Tagetes erecta).</title>
        <authorList>
            <person name="Jiang F."/>
            <person name="Yuan L."/>
            <person name="Wang S."/>
            <person name="Wang H."/>
            <person name="Xu D."/>
            <person name="Wang A."/>
            <person name="Fan W."/>
        </authorList>
    </citation>
    <scope>NUCLEOTIDE SEQUENCE</scope>
    <source>
        <strain evidence="4">WSJ</strain>
        <tissue evidence="4">Leaf</tissue>
    </source>
</reference>
<dbReference type="EMBL" id="JAUHHV010000010">
    <property type="protein sequence ID" value="KAK1409288.1"/>
    <property type="molecule type" value="Genomic_DNA"/>
</dbReference>
<name>A0AAD8JT71_TARER</name>
<evidence type="ECO:0000259" key="3">
    <source>
        <dbReference type="Pfam" id="PF14303"/>
    </source>
</evidence>
<dbReference type="AlphaFoldDB" id="A0AAD8JT71"/>
<evidence type="ECO:0000313" key="5">
    <source>
        <dbReference type="Proteomes" id="UP001229421"/>
    </source>
</evidence>
<keyword evidence="1" id="KW-0175">Coiled coil</keyword>
<dbReference type="Proteomes" id="UP001229421">
    <property type="component" value="Unassembled WGS sequence"/>
</dbReference>
<proteinExistence type="predicted"/>
<protein>
    <recommendedName>
        <fullName evidence="3">No apical meristem-associated C-terminal domain-containing protein</fullName>
    </recommendedName>
</protein>
<evidence type="ECO:0000313" key="4">
    <source>
        <dbReference type="EMBL" id="KAK1409288.1"/>
    </source>
</evidence>
<organism evidence="4 5">
    <name type="scientific">Tagetes erecta</name>
    <name type="common">African marigold</name>
    <dbReference type="NCBI Taxonomy" id="13708"/>
    <lineage>
        <taxon>Eukaryota</taxon>
        <taxon>Viridiplantae</taxon>
        <taxon>Streptophyta</taxon>
        <taxon>Embryophyta</taxon>
        <taxon>Tracheophyta</taxon>
        <taxon>Spermatophyta</taxon>
        <taxon>Magnoliopsida</taxon>
        <taxon>eudicotyledons</taxon>
        <taxon>Gunneridae</taxon>
        <taxon>Pentapetalae</taxon>
        <taxon>asterids</taxon>
        <taxon>campanulids</taxon>
        <taxon>Asterales</taxon>
        <taxon>Asteraceae</taxon>
        <taxon>Asteroideae</taxon>
        <taxon>Heliantheae alliance</taxon>
        <taxon>Tageteae</taxon>
        <taxon>Tagetes</taxon>
    </lineage>
</organism>
<dbReference type="InterPro" id="IPR029466">
    <property type="entry name" value="NAM-associated_C"/>
</dbReference>
<feature type="domain" description="No apical meristem-associated C-terminal" evidence="3">
    <location>
        <begin position="176"/>
        <end position="376"/>
    </location>
</feature>
<comment type="caution">
    <text evidence="4">The sequence shown here is derived from an EMBL/GenBank/DDBJ whole genome shotgun (WGS) entry which is preliminary data.</text>
</comment>
<gene>
    <name evidence="4" type="ORF">QVD17_35814</name>
</gene>
<feature type="coiled-coil region" evidence="1">
    <location>
        <begin position="289"/>
        <end position="348"/>
    </location>
</feature>
<dbReference type="Pfam" id="PF14303">
    <property type="entry name" value="NAM-associated"/>
    <property type="match status" value="1"/>
</dbReference>
<sequence length="388" mass="45374">MEYRRIKDQVSNKIINLQDIDSQDQDTYVTNLLSQDPQIAPTYGGQSGTSLVTLDDSPSLPLKNSTRSRGLNFSLEEDKLLASAWLNCSLDACQGTDQKHYQLWEKISEYFQQHKETTTERTIKSLINRWSFIQKATNKFCSKLAEVEGLNQNGMTEQDKLDKAKIMYQSSEKCNFQFEHCWQLLKDQPKWISRDVIKQRKSMFSSPTPIQTRFSGPIDDSVCDVETGNVIENGVIELDRPMSGEAEGEEEKRKAQDGQADETIQLKKTKHTIFEDSRAQEKEFYRLMIEKMEHAKEKEEKTLHLEDEKLKLKANKLRVEVEKEQRKMRQEDERLRLEAEKLELAKKESDHRIMMMDVSVMSEMQRSYFEGLQKEIMARRNHARDNQL</sequence>
<evidence type="ECO:0000256" key="2">
    <source>
        <dbReference type="SAM" id="MobiDB-lite"/>
    </source>
</evidence>
<evidence type="ECO:0000256" key="1">
    <source>
        <dbReference type="SAM" id="Coils"/>
    </source>
</evidence>